<feature type="compositionally biased region" description="Polar residues" evidence="1">
    <location>
        <begin position="90"/>
        <end position="101"/>
    </location>
</feature>
<feature type="compositionally biased region" description="Polar residues" evidence="1">
    <location>
        <begin position="65"/>
        <end position="77"/>
    </location>
</feature>
<sequence>MERTHKVGCTRQNNILSSKKFPLTNRDDIRLDVKINIPNLTEAIVVTCLIEERDEVETTEGDLEVTTTEGVNRTTPEISFRSIEQHPKSHSMQSREQTIRK</sequence>
<evidence type="ECO:0000313" key="3">
    <source>
        <dbReference type="Proteomes" id="UP000813462"/>
    </source>
</evidence>
<dbReference type="EMBL" id="JAEACU010000006">
    <property type="protein sequence ID" value="KAH7525047.1"/>
    <property type="molecule type" value="Genomic_DNA"/>
</dbReference>
<gene>
    <name evidence="2" type="ORF">FEM48_Zijuj06G0183600</name>
</gene>
<dbReference type="Proteomes" id="UP000813462">
    <property type="component" value="Unassembled WGS sequence"/>
</dbReference>
<evidence type="ECO:0000313" key="2">
    <source>
        <dbReference type="EMBL" id="KAH7525047.1"/>
    </source>
</evidence>
<dbReference type="AlphaFoldDB" id="A0A978VAW2"/>
<feature type="region of interest" description="Disordered" evidence="1">
    <location>
        <begin position="56"/>
        <end position="101"/>
    </location>
</feature>
<accession>A0A978VAW2</accession>
<comment type="caution">
    <text evidence="2">The sequence shown here is derived from an EMBL/GenBank/DDBJ whole genome shotgun (WGS) entry which is preliminary data.</text>
</comment>
<organism evidence="2 3">
    <name type="scientific">Ziziphus jujuba var. spinosa</name>
    <dbReference type="NCBI Taxonomy" id="714518"/>
    <lineage>
        <taxon>Eukaryota</taxon>
        <taxon>Viridiplantae</taxon>
        <taxon>Streptophyta</taxon>
        <taxon>Embryophyta</taxon>
        <taxon>Tracheophyta</taxon>
        <taxon>Spermatophyta</taxon>
        <taxon>Magnoliopsida</taxon>
        <taxon>eudicotyledons</taxon>
        <taxon>Gunneridae</taxon>
        <taxon>Pentapetalae</taxon>
        <taxon>rosids</taxon>
        <taxon>fabids</taxon>
        <taxon>Rosales</taxon>
        <taxon>Rhamnaceae</taxon>
        <taxon>Paliureae</taxon>
        <taxon>Ziziphus</taxon>
    </lineage>
</organism>
<evidence type="ECO:0000256" key="1">
    <source>
        <dbReference type="SAM" id="MobiDB-lite"/>
    </source>
</evidence>
<protein>
    <submittedName>
        <fullName evidence="2">Uncharacterized protein</fullName>
    </submittedName>
</protein>
<reference evidence="2" key="1">
    <citation type="journal article" date="2021" name="Front. Plant Sci.">
        <title>Chromosome-Scale Genome Assembly for Chinese Sour Jujube and Insights Into Its Genome Evolution and Domestication Signature.</title>
        <authorList>
            <person name="Shen L.-Y."/>
            <person name="Luo H."/>
            <person name="Wang X.-L."/>
            <person name="Wang X.-M."/>
            <person name="Qiu X.-J."/>
            <person name="Liu H."/>
            <person name="Zhou S.-S."/>
            <person name="Jia K.-H."/>
            <person name="Nie S."/>
            <person name="Bao Y.-T."/>
            <person name="Zhang R.-G."/>
            <person name="Yun Q.-Z."/>
            <person name="Chai Y.-H."/>
            <person name="Lu J.-Y."/>
            <person name="Li Y."/>
            <person name="Zhao S.-W."/>
            <person name="Mao J.-F."/>
            <person name="Jia S.-G."/>
            <person name="Mao Y.-M."/>
        </authorList>
    </citation>
    <scope>NUCLEOTIDE SEQUENCE</scope>
    <source>
        <strain evidence="2">AT0</strain>
        <tissue evidence="2">Leaf</tissue>
    </source>
</reference>
<name>A0A978VAW2_ZIZJJ</name>
<proteinExistence type="predicted"/>